<dbReference type="VEuPathDB" id="FungiDB:An03g00970"/>
<dbReference type="VEuPathDB" id="FungiDB:M747DRAFT_316932"/>
<keyword evidence="3" id="KW-0378">Hydrolase</keyword>
<dbReference type="VEuPathDB" id="FungiDB:ATCC64974_16130"/>
<accession>A0A100I5D2</accession>
<reference evidence="4" key="1">
    <citation type="journal article" date="2016" name="Genome Announc.">
        <title>Draft genome sequence of Aspergillus niger strain An76.</title>
        <authorList>
            <person name="Gong W."/>
            <person name="Cheng Z."/>
            <person name="Zhang H."/>
            <person name="Liu L."/>
            <person name="Gao P."/>
            <person name="Wang L."/>
        </authorList>
    </citation>
    <scope>NUCLEOTIDE SEQUENCE [LARGE SCALE GENOMIC DNA]</scope>
    <source>
        <strain evidence="4">An76</strain>
    </source>
</reference>
<keyword evidence="3" id="KW-0645">Protease</keyword>
<dbReference type="GO" id="GO:0006508">
    <property type="term" value="P:proteolysis"/>
    <property type="evidence" value="ECO:0007669"/>
    <property type="project" value="UniProtKB-KW"/>
</dbReference>
<feature type="region of interest" description="Disordered" evidence="2">
    <location>
        <begin position="207"/>
        <end position="228"/>
    </location>
</feature>
<evidence type="ECO:0000256" key="2">
    <source>
        <dbReference type="SAM" id="MobiDB-lite"/>
    </source>
</evidence>
<organism evidence="3 4">
    <name type="scientific">Aspergillus niger</name>
    <dbReference type="NCBI Taxonomy" id="5061"/>
    <lineage>
        <taxon>Eukaryota</taxon>
        <taxon>Fungi</taxon>
        <taxon>Dikarya</taxon>
        <taxon>Ascomycota</taxon>
        <taxon>Pezizomycotina</taxon>
        <taxon>Eurotiomycetes</taxon>
        <taxon>Eurotiomycetidae</taxon>
        <taxon>Eurotiales</taxon>
        <taxon>Aspergillaceae</taxon>
        <taxon>Aspergillus</taxon>
        <taxon>Aspergillus subgen. Circumdati</taxon>
    </lineage>
</organism>
<dbReference type="VEuPathDB" id="FungiDB:M747DRAFT_261363"/>
<dbReference type="OMA" id="RIRHWNE"/>
<keyword evidence="1" id="KW-0175">Coiled coil</keyword>
<proteinExistence type="predicted"/>
<dbReference type="VEuPathDB" id="FungiDB:ASPNIDRAFT2_1162582"/>
<evidence type="ECO:0000313" key="4">
    <source>
        <dbReference type="Proteomes" id="UP000068243"/>
    </source>
</evidence>
<sequence>MEHDLKELLESLRQAEQRASQAEERTSQAEQLIIQAEQRISQAEQRVEPSTLLGLLEGCHELSLAIRVEADATLTTQGDPANPVSRIRPKRLVPWEGFPASQEAIWEAFDNEGPGFSTHRAFASKNQLDFIRQDILPVRSELQLEYFQRDTVDRFVRSILKEIHNNDRLRRRFKLHGHISLEDHNNADNMTSPLETSMQQLRIAESVQRVPSTRGRSRSAQRPIHRRRRNPRADQFCVYVISDDQRVPVYAVEYKAPHKISLAEILAGLHEMDLEKDVINTDGDSFEYHATRLVAAVITQLFSYMVDVGVQHGYICTGEAFICLRITEDPSVVQYYLLVPNRDVTDEDELRLHRTAVAQVLAFTLNAVQADPPSQAWYDAADHLDTWEVEYLDILKQIPESVRKEPPSSEYKPPSWKPVDRSPYMLQRRCQPDFQPSRKSQGADYEEEHGDEAGAPSSPPSPSPLPNNASRGARGDRGRGRRRGQGRESQEASGCRPKGAENPKNAIQDQYCTMKCLRGLAKKGPLDPQCPNVSRHGHGVHSINARDLTRLLSDQLSRDREFGFEQLHIVGRTGFLLKATLLSHGYTVVLKATSAEQLPSLGQEIKAYHHLRSLQGTHVPVCVGDFAPRVRYWYHGQLMAHMLVLSWAGIRANKVMTEQTAPSFREQRNEVLEQISACGVIHSDPEWRNILWNEETGGLVIIDFESPPKRPCSRREIFQARQTPTSRLPLGEVPGNLVAQKSTLPERQVKLGSKGWPDHPLQDTALSISSAGFYRWHRSRGVSSTTS</sequence>
<dbReference type="OrthoDB" id="2156052at2759"/>
<dbReference type="PANTHER" id="PTHR37171:SF1">
    <property type="entry name" value="SERINE_THREONINE-PROTEIN KINASE YRZF-RELATED"/>
    <property type="match status" value="1"/>
</dbReference>
<evidence type="ECO:0000313" key="3">
    <source>
        <dbReference type="EMBL" id="GAQ34226.1"/>
    </source>
</evidence>
<feature type="compositionally biased region" description="Basic residues" evidence="2">
    <location>
        <begin position="215"/>
        <end position="228"/>
    </location>
</feature>
<dbReference type="VEuPathDB" id="FungiDB:ASPNIDRAFT2_1125003"/>
<name>A0A100I5D2_ASPNG</name>
<dbReference type="InterPro" id="IPR011009">
    <property type="entry name" value="Kinase-like_dom_sf"/>
</dbReference>
<dbReference type="SUPFAM" id="SSF56112">
    <property type="entry name" value="Protein kinase-like (PK-like)"/>
    <property type="match status" value="1"/>
</dbReference>
<gene>
    <name evidence="3" type="ORF">ABL_00586</name>
</gene>
<dbReference type="Proteomes" id="UP000068243">
    <property type="component" value="Unassembled WGS sequence"/>
</dbReference>
<feature type="coiled-coil region" evidence="1">
    <location>
        <begin position="5"/>
        <end position="46"/>
    </location>
</feature>
<dbReference type="Gene3D" id="1.10.510.10">
    <property type="entry name" value="Transferase(Phosphotransferase) domain 1"/>
    <property type="match status" value="1"/>
</dbReference>
<dbReference type="PANTHER" id="PTHR37171">
    <property type="entry name" value="SERINE/THREONINE-PROTEIN KINASE YRZF-RELATED"/>
    <property type="match status" value="1"/>
</dbReference>
<comment type="caution">
    <text evidence="3">The sequence shown here is derived from an EMBL/GenBank/DDBJ whole genome shotgun (WGS) entry which is preliminary data.</text>
</comment>
<dbReference type="AlphaFoldDB" id="A0A100I5D2"/>
<feature type="region of interest" description="Disordered" evidence="2">
    <location>
        <begin position="402"/>
        <end position="506"/>
    </location>
</feature>
<dbReference type="VEuPathDB" id="FungiDB:An01g08970"/>
<keyword evidence="3" id="KW-0482">Metalloprotease</keyword>
<dbReference type="EMBL" id="BCMY01000001">
    <property type="protein sequence ID" value="GAQ34226.1"/>
    <property type="molecule type" value="Genomic_DNA"/>
</dbReference>
<dbReference type="InterPro" id="IPR052396">
    <property type="entry name" value="Meiotic_Drive_Suppr_Kinase"/>
</dbReference>
<dbReference type="GO" id="GO:0008237">
    <property type="term" value="F:metallopeptidase activity"/>
    <property type="evidence" value="ECO:0007669"/>
    <property type="project" value="UniProtKB-KW"/>
</dbReference>
<protein>
    <submittedName>
        <fullName evidence="3">Metalloprotease m41 ftsh</fullName>
    </submittedName>
</protein>
<dbReference type="VEuPathDB" id="FungiDB:ATCC64974_83170"/>
<evidence type="ECO:0000256" key="1">
    <source>
        <dbReference type="SAM" id="Coils"/>
    </source>
</evidence>